<keyword evidence="4" id="KW-1185">Reference proteome</keyword>
<name>A0ABP6TA32_9ACTN</name>
<feature type="transmembrane region" description="Helical" evidence="2">
    <location>
        <begin position="146"/>
        <end position="168"/>
    </location>
</feature>
<keyword evidence="2" id="KW-1133">Transmembrane helix</keyword>
<dbReference type="Pfam" id="PF03083">
    <property type="entry name" value="MtN3_slv"/>
    <property type="match status" value="1"/>
</dbReference>
<dbReference type="RefSeq" id="WP_345732545.1">
    <property type="nucleotide sequence ID" value="NZ_BAAAYN010000049.1"/>
</dbReference>
<organism evidence="3 4">
    <name type="scientific">Cryptosporangium minutisporangium</name>
    <dbReference type="NCBI Taxonomy" id="113569"/>
    <lineage>
        <taxon>Bacteria</taxon>
        <taxon>Bacillati</taxon>
        <taxon>Actinomycetota</taxon>
        <taxon>Actinomycetes</taxon>
        <taxon>Cryptosporangiales</taxon>
        <taxon>Cryptosporangiaceae</taxon>
        <taxon>Cryptosporangium</taxon>
    </lineage>
</organism>
<keyword evidence="2" id="KW-0472">Membrane</keyword>
<feature type="transmembrane region" description="Helical" evidence="2">
    <location>
        <begin position="174"/>
        <end position="193"/>
    </location>
</feature>
<evidence type="ECO:0000256" key="1">
    <source>
        <dbReference type="SAM" id="MobiDB-lite"/>
    </source>
</evidence>
<gene>
    <name evidence="3" type="ORF">GCM10020369_69800</name>
</gene>
<evidence type="ECO:0000313" key="3">
    <source>
        <dbReference type="EMBL" id="GAA3395714.1"/>
    </source>
</evidence>
<protein>
    <recommendedName>
        <fullName evidence="5">PQ-loop repeat-containing protein</fullName>
    </recommendedName>
</protein>
<evidence type="ECO:0008006" key="5">
    <source>
        <dbReference type="Google" id="ProtNLM"/>
    </source>
</evidence>
<dbReference type="EMBL" id="BAAAYN010000049">
    <property type="protein sequence ID" value="GAA3395714.1"/>
    <property type="molecule type" value="Genomic_DNA"/>
</dbReference>
<keyword evidence="2" id="KW-0812">Transmembrane</keyword>
<dbReference type="Proteomes" id="UP001501676">
    <property type="component" value="Unassembled WGS sequence"/>
</dbReference>
<evidence type="ECO:0000256" key="2">
    <source>
        <dbReference type="SAM" id="Phobius"/>
    </source>
</evidence>
<dbReference type="Gene3D" id="1.20.1280.290">
    <property type="match status" value="2"/>
</dbReference>
<proteinExistence type="predicted"/>
<evidence type="ECO:0000313" key="4">
    <source>
        <dbReference type="Proteomes" id="UP001501676"/>
    </source>
</evidence>
<sequence>MRLEAAWVLGWVATILAIGFNLPQAHRSCVRGMVGGIPPARLWLSLQNSVLWLFYGLSGAGAVQIVCNAVNSVIGIAILVTVYRLMPKARRTAPRWALGLTGVLLIAIALNAVGGPAAVGTAAALATVLPGIPQLVALVRNPDVSGLSPVSCILGVACTTAWLAHGILLGDAAIWAPNVWQLFMGTLVLVLLARAYRRTRAAAVPAVVAVPVAAAAPVTAAAPVAVTGPVTATVELPALALADLASASATLTMTAVVDATTELPVLAGSSLGTAAPTRPTCVTGARLLRASGSASTRRAMAHRHPARGRATVRELTPA</sequence>
<comment type="caution">
    <text evidence="3">The sequence shown here is derived from an EMBL/GenBank/DDBJ whole genome shotgun (WGS) entry which is preliminary data.</text>
</comment>
<feature type="region of interest" description="Disordered" evidence="1">
    <location>
        <begin position="293"/>
        <end position="318"/>
    </location>
</feature>
<accession>A0ABP6TA32</accession>
<reference evidence="4" key="1">
    <citation type="journal article" date="2019" name="Int. J. Syst. Evol. Microbiol.">
        <title>The Global Catalogue of Microorganisms (GCM) 10K type strain sequencing project: providing services to taxonomists for standard genome sequencing and annotation.</title>
        <authorList>
            <consortium name="The Broad Institute Genomics Platform"/>
            <consortium name="The Broad Institute Genome Sequencing Center for Infectious Disease"/>
            <person name="Wu L."/>
            <person name="Ma J."/>
        </authorList>
    </citation>
    <scope>NUCLEOTIDE SEQUENCE [LARGE SCALE GENOMIC DNA]</scope>
    <source>
        <strain evidence="4">JCM 9458</strain>
    </source>
</reference>
<feature type="transmembrane region" description="Helical" evidence="2">
    <location>
        <begin position="95"/>
        <end position="113"/>
    </location>
</feature>
<feature type="transmembrane region" description="Helical" evidence="2">
    <location>
        <begin position="51"/>
        <end position="83"/>
    </location>
</feature>
<dbReference type="InterPro" id="IPR004316">
    <property type="entry name" value="SWEET_rpt"/>
</dbReference>
<feature type="transmembrane region" description="Helical" evidence="2">
    <location>
        <begin position="119"/>
        <end position="139"/>
    </location>
</feature>